<accession>A0A518HEU3</accession>
<keyword evidence="3" id="KW-0812">Transmembrane</keyword>
<dbReference type="FunFam" id="2.40.30.170:FF:000010">
    <property type="entry name" value="Efflux RND transporter periplasmic adaptor subunit"/>
    <property type="match status" value="1"/>
</dbReference>
<dbReference type="InterPro" id="IPR006143">
    <property type="entry name" value="RND_pump_MFP"/>
</dbReference>
<comment type="similarity">
    <text evidence="1">Belongs to the membrane fusion protein (MFP) (TC 8.A.1) family.</text>
</comment>
<name>A0A518HEU3_9BACT</name>
<dbReference type="RefSeq" id="WP_145279586.1">
    <property type="nucleotide sequence ID" value="NZ_CP036428.1"/>
</dbReference>
<keyword evidence="3" id="KW-1133">Transmembrane helix</keyword>
<geneLocation type="plasmid" evidence="8">
    <name>pelp_2</name>
</geneLocation>
<dbReference type="PANTHER" id="PTHR30469">
    <property type="entry name" value="MULTIDRUG RESISTANCE PROTEIN MDTA"/>
    <property type="match status" value="1"/>
</dbReference>
<feature type="domain" description="Multidrug resistance protein MdtA-like C-terminal permuted SH3" evidence="5">
    <location>
        <begin position="373"/>
        <end position="418"/>
    </location>
</feature>
<dbReference type="Gene3D" id="2.40.50.100">
    <property type="match status" value="1"/>
</dbReference>
<dbReference type="OrthoDB" id="9806939at2"/>
<evidence type="ECO:0000313" key="7">
    <source>
        <dbReference type="EMBL" id="QDV39351.1"/>
    </source>
</evidence>
<feature type="coiled-coil region" evidence="2">
    <location>
        <begin position="140"/>
        <end position="181"/>
    </location>
</feature>
<feature type="domain" description="CusB-like beta-barrel" evidence="4">
    <location>
        <begin position="276"/>
        <end position="347"/>
    </location>
</feature>
<organism evidence="7 8">
    <name type="scientific">Tautonia plasticadhaerens</name>
    <dbReference type="NCBI Taxonomy" id="2527974"/>
    <lineage>
        <taxon>Bacteria</taxon>
        <taxon>Pseudomonadati</taxon>
        <taxon>Planctomycetota</taxon>
        <taxon>Planctomycetia</taxon>
        <taxon>Isosphaerales</taxon>
        <taxon>Isosphaeraceae</taxon>
        <taxon>Tautonia</taxon>
    </lineage>
</organism>
<dbReference type="InterPro" id="IPR058792">
    <property type="entry name" value="Beta-barrel_RND_2"/>
</dbReference>
<evidence type="ECO:0000259" key="5">
    <source>
        <dbReference type="Pfam" id="PF25967"/>
    </source>
</evidence>
<dbReference type="InterPro" id="IPR058647">
    <property type="entry name" value="BSH_CzcB-like"/>
</dbReference>
<dbReference type="Gene3D" id="2.40.30.170">
    <property type="match status" value="1"/>
</dbReference>
<dbReference type="Proteomes" id="UP000317835">
    <property type="component" value="Plasmid pElP_2"/>
</dbReference>
<evidence type="ECO:0000256" key="1">
    <source>
        <dbReference type="ARBA" id="ARBA00009477"/>
    </source>
</evidence>
<keyword evidence="3" id="KW-0472">Membrane</keyword>
<dbReference type="PANTHER" id="PTHR30469:SF33">
    <property type="entry name" value="SLR1207 PROTEIN"/>
    <property type="match status" value="1"/>
</dbReference>
<proteinExistence type="inferred from homology"/>
<gene>
    <name evidence="7" type="primary">macA</name>
    <name evidence="7" type="ORF">ElP_73170</name>
</gene>
<dbReference type="InterPro" id="IPR058627">
    <property type="entry name" value="MdtA-like_C"/>
</dbReference>
<dbReference type="GO" id="GO:1990281">
    <property type="term" value="C:efflux pump complex"/>
    <property type="evidence" value="ECO:0007669"/>
    <property type="project" value="TreeGrafter"/>
</dbReference>
<reference evidence="7 8" key="1">
    <citation type="submission" date="2019-02" db="EMBL/GenBank/DDBJ databases">
        <title>Deep-cultivation of Planctomycetes and their phenomic and genomic characterization uncovers novel biology.</title>
        <authorList>
            <person name="Wiegand S."/>
            <person name="Jogler M."/>
            <person name="Boedeker C."/>
            <person name="Pinto D."/>
            <person name="Vollmers J."/>
            <person name="Rivas-Marin E."/>
            <person name="Kohn T."/>
            <person name="Peeters S.H."/>
            <person name="Heuer A."/>
            <person name="Rast P."/>
            <person name="Oberbeckmann S."/>
            <person name="Bunk B."/>
            <person name="Jeske O."/>
            <person name="Meyerdierks A."/>
            <person name="Storesund J.E."/>
            <person name="Kallscheuer N."/>
            <person name="Luecker S."/>
            <person name="Lage O.M."/>
            <person name="Pohl T."/>
            <person name="Merkel B.J."/>
            <person name="Hornburger P."/>
            <person name="Mueller R.-W."/>
            <person name="Bruemmer F."/>
            <person name="Labrenz M."/>
            <person name="Spormann A.M."/>
            <person name="Op den Camp H."/>
            <person name="Overmann J."/>
            <person name="Amann R."/>
            <person name="Jetten M.S.M."/>
            <person name="Mascher T."/>
            <person name="Medema M.H."/>
            <person name="Devos D.P."/>
            <person name="Kaster A.-K."/>
            <person name="Ovreas L."/>
            <person name="Rohde M."/>
            <person name="Galperin M.Y."/>
            <person name="Jogler C."/>
        </authorList>
    </citation>
    <scope>NUCLEOTIDE SEQUENCE [LARGE SCALE GENOMIC DNA]</scope>
    <source>
        <strain evidence="7 8">ElP</strain>
        <plasmid evidence="8">pelp_2</plasmid>
    </source>
</reference>
<dbReference type="AlphaFoldDB" id="A0A518HEU3"/>
<evidence type="ECO:0000256" key="3">
    <source>
        <dbReference type="SAM" id="Phobius"/>
    </source>
</evidence>
<keyword evidence="2" id="KW-0175">Coiled coil</keyword>
<dbReference type="KEGG" id="tpla:ElP_73170"/>
<keyword evidence="7" id="KW-0614">Plasmid</keyword>
<dbReference type="Gene3D" id="2.40.420.20">
    <property type="match status" value="1"/>
</dbReference>
<dbReference type="Gene3D" id="1.10.287.470">
    <property type="entry name" value="Helix hairpin bin"/>
    <property type="match status" value="1"/>
</dbReference>
<dbReference type="NCBIfam" id="TIGR01730">
    <property type="entry name" value="RND_mfp"/>
    <property type="match status" value="1"/>
</dbReference>
<feature type="transmembrane region" description="Helical" evidence="3">
    <location>
        <begin position="49"/>
        <end position="67"/>
    </location>
</feature>
<protein>
    <submittedName>
        <fullName evidence="7">Macrolide export protein MacA</fullName>
    </submittedName>
</protein>
<keyword evidence="8" id="KW-1185">Reference proteome</keyword>
<evidence type="ECO:0000259" key="6">
    <source>
        <dbReference type="Pfam" id="PF25973"/>
    </source>
</evidence>
<evidence type="ECO:0000259" key="4">
    <source>
        <dbReference type="Pfam" id="PF25954"/>
    </source>
</evidence>
<dbReference type="Pfam" id="PF25967">
    <property type="entry name" value="RND-MFP_C"/>
    <property type="match status" value="1"/>
</dbReference>
<sequence length="433" mass="46930">MSRPRTEGERPAADRDRSLRDEVASLRIERDATAVRPGRSRGGRGPGALLLWLIPLGMLAGAGYFGYNRMEQLRPKREVEVASVQRMTVGEAEKLLSAKGYLQSCRQAAVGTKIPGRIARLMVDERSEVRKGDLIAVLEHNELDAALRTKRAMIERARAELQEAKADKAEKERSADRVRRLRSSNVATIEELDKAIAGRDMASARVEALEAGIGVLEAEAAEVEESVRNMQIIAPFDGTVVSLDAQLGETVNTMSLGTSGGRSAIVTIADLAHLEVETDVAESLLSRIAPGQPAEIAVGAVPGRTYRGRLSKIIPQGDRSRGTVKVEVEILDPDDRLFPELAATVHFLPDSSVDNPDAGRTLMFVDKRAIIDEGGHTVAWVVDDRGRLRKRRVEVVVNQDDLARIEAGLEAGEAVVVGPPAGLNEGEEVRVAD</sequence>
<dbReference type="GO" id="GO:0015562">
    <property type="term" value="F:efflux transmembrane transporter activity"/>
    <property type="evidence" value="ECO:0007669"/>
    <property type="project" value="TreeGrafter"/>
</dbReference>
<evidence type="ECO:0000256" key="2">
    <source>
        <dbReference type="SAM" id="Coils"/>
    </source>
</evidence>
<dbReference type="Pfam" id="PF25954">
    <property type="entry name" value="Beta-barrel_RND_2"/>
    <property type="match status" value="1"/>
</dbReference>
<feature type="domain" description="CzcB-like barrel-sandwich hybrid" evidence="6">
    <location>
        <begin position="107"/>
        <end position="253"/>
    </location>
</feature>
<dbReference type="EMBL" id="CP036428">
    <property type="protein sequence ID" value="QDV39351.1"/>
    <property type="molecule type" value="Genomic_DNA"/>
</dbReference>
<dbReference type="SUPFAM" id="SSF111369">
    <property type="entry name" value="HlyD-like secretion proteins"/>
    <property type="match status" value="1"/>
</dbReference>
<dbReference type="Pfam" id="PF25973">
    <property type="entry name" value="BSH_CzcB"/>
    <property type="match status" value="1"/>
</dbReference>
<evidence type="ECO:0000313" key="8">
    <source>
        <dbReference type="Proteomes" id="UP000317835"/>
    </source>
</evidence>